<dbReference type="Gene3D" id="3.10.310.10">
    <property type="entry name" value="Diaminopimelate Epimerase, Chain A, domain 1"/>
    <property type="match status" value="2"/>
</dbReference>
<organism evidence="2">
    <name type="scientific">bioreactor metagenome</name>
    <dbReference type="NCBI Taxonomy" id="1076179"/>
    <lineage>
        <taxon>unclassified sequences</taxon>
        <taxon>metagenomes</taxon>
        <taxon>ecological metagenomes</taxon>
    </lineage>
</organism>
<dbReference type="SUPFAM" id="SSF54506">
    <property type="entry name" value="Diaminopimelate epimerase-like"/>
    <property type="match status" value="1"/>
</dbReference>
<protein>
    <submittedName>
        <fullName evidence="2">Trans-2,3-dihydro-3-hydroxyanthranilate isomerase</fullName>
        <ecNumber evidence="2">5.3.3.17</ecNumber>
    </submittedName>
</protein>
<evidence type="ECO:0000313" key="1">
    <source>
        <dbReference type="EMBL" id="MPL58439.1"/>
    </source>
</evidence>
<dbReference type="GO" id="GO:0102943">
    <property type="term" value="F:trans-2,3-dihydro-3-hydroxy-anthranilate isomerase activity"/>
    <property type="evidence" value="ECO:0007669"/>
    <property type="project" value="UniProtKB-EC"/>
</dbReference>
<sequence length="284" mass="32044">MNYAHVDVFSAQPLSGNGLTVVFINKEFDCQTLLYITQEFKQFETIFIFPQSKGGYPVRIFTVEEELNFAGHPILGASAVIHRYLYPEQEAVEIYLTVSGRKIYTKSERMQNTYNVIMDQGEPQFLLTVARENYQDIAAALNINIGDLHEEYPVEVVSTGLPYMLVPLKTNLGKTKIIIPNFEGLLNKFGAKFVYLFDPQLLECRTWDNAGNVEDVATGSAAGPLCAYLIKNGFKKLDEVINIYQGKYIGRPSLIQGWATEMESGKRIFIRGEVSFFGEGELFV</sequence>
<dbReference type="EC" id="5.3.3.17" evidence="2"/>
<dbReference type="NCBIfam" id="TIGR00654">
    <property type="entry name" value="PhzF_family"/>
    <property type="match status" value="1"/>
</dbReference>
<dbReference type="PANTHER" id="PTHR13774:SF32">
    <property type="entry name" value="ANTISENSE-ENHANCING SEQUENCE 1"/>
    <property type="match status" value="1"/>
</dbReference>
<accession>A0A644SV03</accession>
<dbReference type="GO" id="GO:0005737">
    <property type="term" value="C:cytoplasm"/>
    <property type="evidence" value="ECO:0007669"/>
    <property type="project" value="TreeGrafter"/>
</dbReference>
<dbReference type="AlphaFoldDB" id="A0A644SV03"/>
<evidence type="ECO:0000313" key="2">
    <source>
        <dbReference type="EMBL" id="MPL58443.1"/>
    </source>
</evidence>
<comment type="caution">
    <text evidence="2">The sequence shown here is derived from an EMBL/GenBank/DDBJ whole genome shotgun (WGS) entry which is preliminary data.</text>
</comment>
<dbReference type="Pfam" id="PF02567">
    <property type="entry name" value="PhzC-PhzF"/>
    <property type="match status" value="1"/>
</dbReference>
<proteinExistence type="predicted"/>
<keyword evidence="2" id="KW-0413">Isomerase</keyword>
<dbReference type="InterPro" id="IPR003719">
    <property type="entry name" value="Phenazine_PhzF-like"/>
</dbReference>
<dbReference type="EMBL" id="VSSQ01000007">
    <property type="protein sequence ID" value="MPL58439.1"/>
    <property type="molecule type" value="Genomic_DNA"/>
</dbReference>
<dbReference type="PIRSF" id="PIRSF016184">
    <property type="entry name" value="PhzC_PhzF"/>
    <property type="match status" value="1"/>
</dbReference>
<reference evidence="2" key="1">
    <citation type="submission" date="2019-08" db="EMBL/GenBank/DDBJ databases">
        <authorList>
            <person name="Kucharzyk K."/>
            <person name="Murdoch R.W."/>
            <person name="Higgins S."/>
            <person name="Loffler F."/>
        </authorList>
    </citation>
    <scope>NUCLEOTIDE SEQUENCE</scope>
</reference>
<dbReference type="PANTHER" id="PTHR13774">
    <property type="entry name" value="PHENAZINE BIOSYNTHESIS PROTEIN"/>
    <property type="match status" value="1"/>
</dbReference>
<gene>
    <name evidence="2" type="primary">phzF_2</name>
    <name evidence="1" type="synonym">phzF_1</name>
    <name evidence="1" type="ORF">SDC9_03972</name>
    <name evidence="2" type="ORF">SDC9_03976</name>
</gene>
<name>A0A644SV03_9ZZZZ</name>
<dbReference type="EMBL" id="VSSQ01000007">
    <property type="protein sequence ID" value="MPL58443.1"/>
    <property type="molecule type" value="Genomic_DNA"/>
</dbReference>